<sequence>MPAELLTLPPSYTALNANNLEYYNVQQPVRYMSEQQYSAPTARQTRHNGLQAAQQAFPGLFPGGRSAPINPSSQGQVPAYMRRALPPIVALEDHKSRVLSVGDFVSVARFSRSKKTFYPARIGQIKNVGTDTVHCTRTFDVLHIDEYTRKCEEETYEIWRGDSIAPLEGGNMQELAALYANASNATAPTMGPAHSNASKALATPYVRGEIHSPSRRR</sequence>
<dbReference type="OrthoDB" id="3073900at2759"/>
<dbReference type="VEuPathDB" id="FungiDB:PLEOSDRAFT_152297"/>
<evidence type="ECO:0000313" key="2">
    <source>
        <dbReference type="Proteomes" id="UP000027073"/>
    </source>
</evidence>
<dbReference type="Proteomes" id="UP000027073">
    <property type="component" value="Unassembled WGS sequence"/>
</dbReference>
<accession>A0A067PCB7</accession>
<dbReference type="HOGENOM" id="CLU_1272746_0_0_1"/>
<gene>
    <name evidence="1" type="ORF">PLEOSDRAFT_152297</name>
</gene>
<dbReference type="EMBL" id="KL198004">
    <property type="protein sequence ID" value="KDQ34072.1"/>
    <property type="molecule type" value="Genomic_DNA"/>
</dbReference>
<dbReference type="AlphaFoldDB" id="A0A067PCB7"/>
<reference evidence="2" key="1">
    <citation type="journal article" date="2014" name="Proc. Natl. Acad. Sci. U.S.A.">
        <title>Extensive sampling of basidiomycete genomes demonstrates inadequacy of the white-rot/brown-rot paradigm for wood decay fungi.</title>
        <authorList>
            <person name="Riley R."/>
            <person name="Salamov A.A."/>
            <person name="Brown D.W."/>
            <person name="Nagy L.G."/>
            <person name="Floudas D."/>
            <person name="Held B.W."/>
            <person name="Levasseur A."/>
            <person name="Lombard V."/>
            <person name="Morin E."/>
            <person name="Otillar R."/>
            <person name="Lindquist E.A."/>
            <person name="Sun H."/>
            <person name="LaButti K.M."/>
            <person name="Schmutz J."/>
            <person name="Jabbour D."/>
            <person name="Luo H."/>
            <person name="Baker S.E."/>
            <person name="Pisabarro A.G."/>
            <person name="Walton J.D."/>
            <person name="Blanchette R.A."/>
            <person name="Henrissat B."/>
            <person name="Martin F."/>
            <person name="Cullen D."/>
            <person name="Hibbett D.S."/>
            <person name="Grigoriev I.V."/>
        </authorList>
    </citation>
    <scope>NUCLEOTIDE SEQUENCE [LARGE SCALE GENOMIC DNA]</scope>
    <source>
        <strain evidence="2">PC15</strain>
    </source>
</reference>
<name>A0A067PCB7_PLEO1</name>
<evidence type="ECO:0000313" key="1">
    <source>
        <dbReference type="EMBL" id="KDQ34072.1"/>
    </source>
</evidence>
<proteinExistence type="predicted"/>
<dbReference type="InParanoid" id="A0A067PCB7"/>
<organism evidence="1 2">
    <name type="scientific">Pleurotus ostreatus (strain PC15)</name>
    <name type="common">Oyster mushroom</name>
    <dbReference type="NCBI Taxonomy" id="1137138"/>
    <lineage>
        <taxon>Eukaryota</taxon>
        <taxon>Fungi</taxon>
        <taxon>Dikarya</taxon>
        <taxon>Basidiomycota</taxon>
        <taxon>Agaricomycotina</taxon>
        <taxon>Agaricomycetes</taxon>
        <taxon>Agaricomycetidae</taxon>
        <taxon>Agaricales</taxon>
        <taxon>Pleurotineae</taxon>
        <taxon>Pleurotaceae</taxon>
        <taxon>Pleurotus</taxon>
    </lineage>
</organism>
<protein>
    <submittedName>
        <fullName evidence="1">Uncharacterized protein</fullName>
    </submittedName>
</protein>